<evidence type="ECO:0000256" key="5">
    <source>
        <dbReference type="ARBA" id="ARBA00023016"/>
    </source>
</evidence>
<dbReference type="GO" id="GO:0006457">
    <property type="term" value="P:protein folding"/>
    <property type="evidence" value="ECO:0007669"/>
    <property type="project" value="InterPro"/>
</dbReference>
<comment type="caution">
    <text evidence="14">The sequence shown here is derived from an EMBL/GenBank/DDBJ whole genome shotgun (WGS) entry which is preliminary data.</text>
</comment>
<feature type="compositionally biased region" description="Basic and acidic residues" evidence="13">
    <location>
        <begin position="1"/>
        <end position="21"/>
    </location>
</feature>
<evidence type="ECO:0000256" key="7">
    <source>
        <dbReference type="ARBA" id="ARBA00053401"/>
    </source>
</evidence>
<comment type="subunit">
    <text evidence="3 10">Homodimer.</text>
</comment>
<dbReference type="CDD" id="cd00446">
    <property type="entry name" value="GrpE"/>
    <property type="match status" value="1"/>
</dbReference>
<dbReference type="Proteomes" id="UP000229498">
    <property type="component" value="Unassembled WGS sequence"/>
</dbReference>
<evidence type="ECO:0000256" key="9">
    <source>
        <dbReference type="ARBA" id="ARBA00076414"/>
    </source>
</evidence>
<evidence type="ECO:0000256" key="4">
    <source>
        <dbReference type="ARBA" id="ARBA00022490"/>
    </source>
</evidence>
<protein>
    <recommendedName>
        <fullName evidence="8 10">Protein GrpE</fullName>
    </recommendedName>
    <alternativeName>
        <fullName evidence="9 10">HSP-70 cofactor</fullName>
    </alternativeName>
</protein>
<comment type="function">
    <text evidence="7 10 11">Participates actively in the response to hyperosmotic and heat shock by preventing the aggregation of stress-denatured proteins, in association with DnaK and GrpE. It is the nucleotide exchange factor for DnaK and may function as a thermosensor. Unfolded proteins bind initially to DnaJ; upon interaction with the DnaJ-bound protein, DnaK hydrolyzes its bound ATP, resulting in the formation of a stable complex. GrpE releases ADP from DnaK; ATP binding to DnaK triggers the release of the substrate protein, thus completing the reaction cycle. Several rounds of ATP-dependent interactions between DnaJ, DnaK and GrpE are required for fully efficient folding.</text>
</comment>
<dbReference type="Gene3D" id="2.30.22.10">
    <property type="entry name" value="Head domain of nucleotide exchange factor GrpE"/>
    <property type="match status" value="1"/>
</dbReference>
<keyword evidence="6 10" id="KW-0143">Chaperone</keyword>
<keyword evidence="15" id="KW-1185">Reference proteome</keyword>
<dbReference type="FunFam" id="2.30.22.10:FF:000001">
    <property type="entry name" value="Protein GrpE"/>
    <property type="match status" value="1"/>
</dbReference>
<name>A0A2M9FZ20_9PROT</name>
<dbReference type="GO" id="GO:0000774">
    <property type="term" value="F:adenyl-nucleotide exchange factor activity"/>
    <property type="evidence" value="ECO:0007669"/>
    <property type="project" value="InterPro"/>
</dbReference>
<evidence type="ECO:0000256" key="12">
    <source>
        <dbReference type="RuleBase" id="RU004478"/>
    </source>
</evidence>
<dbReference type="GO" id="GO:0005737">
    <property type="term" value="C:cytoplasm"/>
    <property type="evidence" value="ECO:0007669"/>
    <property type="project" value="UniProtKB-SubCell"/>
</dbReference>
<dbReference type="GO" id="GO:0051087">
    <property type="term" value="F:protein-folding chaperone binding"/>
    <property type="evidence" value="ECO:0007669"/>
    <property type="project" value="InterPro"/>
</dbReference>
<reference evidence="14 15" key="1">
    <citation type="submission" date="2017-11" db="EMBL/GenBank/DDBJ databases">
        <title>Draft genome sequence of Rhizobiales bacterium SY3-13.</title>
        <authorList>
            <person name="Sun C."/>
        </authorList>
    </citation>
    <scope>NUCLEOTIDE SEQUENCE [LARGE SCALE GENOMIC DNA]</scope>
    <source>
        <strain evidence="14 15">SY3-13</strain>
    </source>
</reference>
<gene>
    <name evidence="10 14" type="primary">grpE</name>
    <name evidence="14" type="ORF">CVT23_15370</name>
</gene>
<keyword evidence="5 10" id="KW-0346">Stress response</keyword>
<dbReference type="PANTHER" id="PTHR21237">
    <property type="entry name" value="GRPE PROTEIN"/>
    <property type="match status" value="1"/>
</dbReference>
<dbReference type="OrthoDB" id="9789811at2"/>
<dbReference type="AlphaFoldDB" id="A0A2M9FZ20"/>
<dbReference type="SUPFAM" id="SSF51064">
    <property type="entry name" value="Head domain of nucleotide exchange factor GrpE"/>
    <property type="match status" value="1"/>
</dbReference>
<accession>A0A2M9FZ20</accession>
<evidence type="ECO:0000256" key="3">
    <source>
        <dbReference type="ARBA" id="ARBA00011738"/>
    </source>
</evidence>
<keyword evidence="4 10" id="KW-0963">Cytoplasm</keyword>
<dbReference type="EMBL" id="PHIG01000039">
    <property type="protein sequence ID" value="PJK28717.1"/>
    <property type="molecule type" value="Genomic_DNA"/>
</dbReference>
<proteinExistence type="inferred from homology"/>
<feature type="region of interest" description="Disordered" evidence="13">
    <location>
        <begin position="1"/>
        <end position="61"/>
    </location>
</feature>
<dbReference type="RefSeq" id="WP_109792323.1">
    <property type="nucleotide sequence ID" value="NZ_PHIG01000039.1"/>
</dbReference>
<dbReference type="InterPro" id="IPR009012">
    <property type="entry name" value="GrpE_head"/>
</dbReference>
<organism evidence="14 15">
    <name type="scientific">Minwuia thermotolerans</name>
    <dbReference type="NCBI Taxonomy" id="2056226"/>
    <lineage>
        <taxon>Bacteria</taxon>
        <taxon>Pseudomonadati</taxon>
        <taxon>Pseudomonadota</taxon>
        <taxon>Alphaproteobacteria</taxon>
        <taxon>Minwuiales</taxon>
        <taxon>Minwuiaceae</taxon>
        <taxon>Minwuia</taxon>
    </lineage>
</organism>
<comment type="similarity">
    <text evidence="2 10 12">Belongs to the GrpE family.</text>
</comment>
<dbReference type="PRINTS" id="PR00773">
    <property type="entry name" value="GRPEPROTEIN"/>
</dbReference>
<evidence type="ECO:0000256" key="11">
    <source>
        <dbReference type="RuleBase" id="RU000639"/>
    </source>
</evidence>
<dbReference type="GO" id="GO:0042803">
    <property type="term" value="F:protein homodimerization activity"/>
    <property type="evidence" value="ECO:0007669"/>
    <property type="project" value="InterPro"/>
</dbReference>
<dbReference type="PROSITE" id="PS01071">
    <property type="entry name" value="GRPE"/>
    <property type="match status" value="1"/>
</dbReference>
<dbReference type="HAMAP" id="MF_01151">
    <property type="entry name" value="GrpE"/>
    <property type="match status" value="1"/>
</dbReference>
<evidence type="ECO:0000313" key="15">
    <source>
        <dbReference type="Proteomes" id="UP000229498"/>
    </source>
</evidence>
<dbReference type="Pfam" id="PF01025">
    <property type="entry name" value="GrpE"/>
    <property type="match status" value="1"/>
</dbReference>
<dbReference type="GO" id="GO:0051082">
    <property type="term" value="F:unfolded protein binding"/>
    <property type="evidence" value="ECO:0007669"/>
    <property type="project" value="TreeGrafter"/>
</dbReference>
<dbReference type="InterPro" id="IPR000740">
    <property type="entry name" value="GrpE"/>
</dbReference>
<dbReference type="SUPFAM" id="SSF58014">
    <property type="entry name" value="Coiled-coil domain of nucleotide exchange factor GrpE"/>
    <property type="match status" value="1"/>
</dbReference>
<evidence type="ECO:0000313" key="14">
    <source>
        <dbReference type="EMBL" id="PJK28717.1"/>
    </source>
</evidence>
<evidence type="ECO:0000256" key="1">
    <source>
        <dbReference type="ARBA" id="ARBA00004496"/>
    </source>
</evidence>
<feature type="compositionally biased region" description="Low complexity" evidence="13">
    <location>
        <begin position="29"/>
        <end position="40"/>
    </location>
</feature>
<evidence type="ECO:0000256" key="2">
    <source>
        <dbReference type="ARBA" id="ARBA00009054"/>
    </source>
</evidence>
<dbReference type="InterPro" id="IPR013805">
    <property type="entry name" value="GrpE_CC"/>
</dbReference>
<evidence type="ECO:0000256" key="10">
    <source>
        <dbReference type="HAMAP-Rule" id="MF_01151"/>
    </source>
</evidence>
<dbReference type="PANTHER" id="PTHR21237:SF23">
    <property type="entry name" value="GRPE PROTEIN HOMOLOG, MITOCHONDRIAL"/>
    <property type="match status" value="1"/>
</dbReference>
<sequence>MMQEDGKKLPEDKVDESRPTEEIADSEDAAAAAAEQAANDMEQEPDAPAAPPENEVAGEPDELAVLTEENASLKDRLVRTLADLENTRKRAQRDREDAQKFAVQKFARDMCEVADNLQRAIDAAPEEGADENTMAVLEGVKITRAALQQIFERHGIRVIEARDQKFDPNLHEAMTEIDVPGAPPGICIEVIETGYTLNGRLLRPARVVVTKAQSRSAGQRVDTQA</sequence>
<evidence type="ECO:0000256" key="13">
    <source>
        <dbReference type="SAM" id="MobiDB-lite"/>
    </source>
</evidence>
<dbReference type="Gene3D" id="3.90.20.20">
    <property type="match status" value="1"/>
</dbReference>
<comment type="subcellular location">
    <subcellularLocation>
        <location evidence="1 10">Cytoplasm</location>
    </subcellularLocation>
</comment>
<evidence type="ECO:0000256" key="6">
    <source>
        <dbReference type="ARBA" id="ARBA00023186"/>
    </source>
</evidence>
<evidence type="ECO:0000256" key="8">
    <source>
        <dbReference type="ARBA" id="ARBA00072274"/>
    </source>
</evidence>